<dbReference type="EMBL" id="CAJVQB010036184">
    <property type="protein sequence ID" value="CAG8823563.1"/>
    <property type="molecule type" value="Genomic_DNA"/>
</dbReference>
<name>A0ABN7W9U6_GIGMA</name>
<dbReference type="Proteomes" id="UP000789901">
    <property type="component" value="Unassembled WGS sequence"/>
</dbReference>
<protein>
    <submittedName>
        <fullName evidence="1">1856_t:CDS:1</fullName>
    </submittedName>
</protein>
<accession>A0ABN7W9U6</accession>
<dbReference type="InterPro" id="IPR036188">
    <property type="entry name" value="FAD/NAD-bd_sf"/>
</dbReference>
<feature type="non-terminal residue" evidence="1">
    <location>
        <position position="1"/>
    </location>
</feature>
<proteinExistence type="predicted"/>
<dbReference type="SUPFAM" id="SSF51905">
    <property type="entry name" value="FAD/NAD(P)-binding domain"/>
    <property type="match status" value="1"/>
</dbReference>
<sequence length="64" mass="6786">IYGRPPSQGPPLLVHYCHDKEKCATKVPGLFAAGDVIHPTRIKQVVTAASDGAIAAQAVIEHLK</sequence>
<dbReference type="Gene3D" id="3.50.50.60">
    <property type="entry name" value="FAD/NAD(P)-binding domain"/>
    <property type="match status" value="1"/>
</dbReference>
<evidence type="ECO:0000313" key="2">
    <source>
        <dbReference type="Proteomes" id="UP000789901"/>
    </source>
</evidence>
<keyword evidence="2" id="KW-1185">Reference proteome</keyword>
<reference evidence="1 2" key="1">
    <citation type="submission" date="2021-06" db="EMBL/GenBank/DDBJ databases">
        <authorList>
            <person name="Kallberg Y."/>
            <person name="Tangrot J."/>
            <person name="Rosling A."/>
        </authorList>
    </citation>
    <scope>NUCLEOTIDE SEQUENCE [LARGE SCALE GENOMIC DNA]</scope>
    <source>
        <strain evidence="1 2">120-4 pot B 10/14</strain>
    </source>
</reference>
<organism evidence="1 2">
    <name type="scientific">Gigaspora margarita</name>
    <dbReference type="NCBI Taxonomy" id="4874"/>
    <lineage>
        <taxon>Eukaryota</taxon>
        <taxon>Fungi</taxon>
        <taxon>Fungi incertae sedis</taxon>
        <taxon>Mucoromycota</taxon>
        <taxon>Glomeromycotina</taxon>
        <taxon>Glomeromycetes</taxon>
        <taxon>Diversisporales</taxon>
        <taxon>Gigasporaceae</taxon>
        <taxon>Gigaspora</taxon>
    </lineage>
</organism>
<comment type="caution">
    <text evidence="1">The sequence shown here is derived from an EMBL/GenBank/DDBJ whole genome shotgun (WGS) entry which is preliminary data.</text>
</comment>
<evidence type="ECO:0000313" key="1">
    <source>
        <dbReference type="EMBL" id="CAG8823563.1"/>
    </source>
</evidence>
<gene>
    <name evidence="1" type="ORF">GMARGA_LOCUS28374</name>
</gene>